<dbReference type="EMBL" id="JARJBC010000010">
    <property type="protein sequence ID" value="MDF3291114.1"/>
    <property type="molecule type" value="Genomic_DNA"/>
</dbReference>
<feature type="signal peptide" evidence="1">
    <location>
        <begin position="1"/>
        <end position="28"/>
    </location>
</feature>
<protein>
    <recommendedName>
        <fullName evidence="4">Chitin-binding type-3 domain-containing protein</fullName>
    </recommendedName>
</protein>
<sequence>MLIRKTAALAAGVAAVAGLGFVAPAAQAVPRHHAVVAHHSDQAPAGWIDRGKYWTFDGCNSDGQQGVQRGAWDQYQCANGSVFWNLWTNR</sequence>
<accession>A0ABT5ZNG0</accession>
<keyword evidence="1" id="KW-0732">Signal</keyword>
<evidence type="ECO:0000313" key="2">
    <source>
        <dbReference type="EMBL" id="MDF3291114.1"/>
    </source>
</evidence>
<feature type="chain" id="PRO_5046743633" description="Chitin-binding type-3 domain-containing protein" evidence="1">
    <location>
        <begin position="29"/>
        <end position="90"/>
    </location>
</feature>
<gene>
    <name evidence="2" type="ORF">P3G67_18120</name>
</gene>
<reference evidence="2 3" key="1">
    <citation type="submission" date="2023-03" db="EMBL/GenBank/DDBJ databases">
        <title>Draft genome sequence of Streptomyces sp. RB6PN23 isolated from peat swamp forest in Thailand.</title>
        <authorList>
            <person name="Klaysubun C."/>
            <person name="Duangmal K."/>
        </authorList>
    </citation>
    <scope>NUCLEOTIDE SEQUENCE [LARGE SCALE GENOMIC DNA]</scope>
    <source>
        <strain evidence="2 3">RB6PN23</strain>
    </source>
</reference>
<organism evidence="2 3">
    <name type="scientific">Streptomyces silvisoli</name>
    <dbReference type="NCBI Taxonomy" id="3034235"/>
    <lineage>
        <taxon>Bacteria</taxon>
        <taxon>Bacillati</taxon>
        <taxon>Actinomycetota</taxon>
        <taxon>Actinomycetes</taxon>
        <taxon>Kitasatosporales</taxon>
        <taxon>Streptomycetaceae</taxon>
        <taxon>Streptomyces</taxon>
    </lineage>
</organism>
<dbReference type="Proteomes" id="UP001216579">
    <property type="component" value="Unassembled WGS sequence"/>
</dbReference>
<evidence type="ECO:0000313" key="3">
    <source>
        <dbReference type="Proteomes" id="UP001216579"/>
    </source>
</evidence>
<keyword evidence="3" id="KW-1185">Reference proteome</keyword>
<name>A0ABT5ZNG0_9ACTN</name>
<evidence type="ECO:0000256" key="1">
    <source>
        <dbReference type="SAM" id="SignalP"/>
    </source>
</evidence>
<evidence type="ECO:0008006" key="4">
    <source>
        <dbReference type="Google" id="ProtNLM"/>
    </source>
</evidence>
<proteinExistence type="predicted"/>
<comment type="caution">
    <text evidence="2">The sequence shown here is derived from an EMBL/GenBank/DDBJ whole genome shotgun (WGS) entry which is preliminary data.</text>
</comment>